<evidence type="ECO:0000259" key="2">
    <source>
        <dbReference type="Pfam" id="PF17667"/>
    </source>
</evidence>
<dbReference type="InterPro" id="IPR040976">
    <property type="entry name" value="Pkinase_fungal"/>
</dbReference>
<dbReference type="EMBL" id="JABBWD010000082">
    <property type="protein sequence ID" value="KAG1768020.1"/>
    <property type="molecule type" value="Genomic_DNA"/>
</dbReference>
<dbReference type="AlphaFoldDB" id="A0A9P7CY11"/>
<keyword evidence="4" id="KW-1185">Reference proteome</keyword>
<dbReference type="InterPro" id="IPR011009">
    <property type="entry name" value="Kinase-like_dom_sf"/>
</dbReference>
<comment type="caution">
    <text evidence="3">The sequence shown here is derived from an EMBL/GenBank/DDBJ whole genome shotgun (WGS) entry which is preliminary data.</text>
</comment>
<protein>
    <recommendedName>
        <fullName evidence="2">Fungal-type protein kinase domain-containing protein</fullName>
    </recommendedName>
</protein>
<feature type="region of interest" description="Disordered" evidence="1">
    <location>
        <begin position="1"/>
        <end position="38"/>
    </location>
</feature>
<evidence type="ECO:0000256" key="1">
    <source>
        <dbReference type="SAM" id="MobiDB-lite"/>
    </source>
</evidence>
<dbReference type="PANTHER" id="PTHR38248">
    <property type="entry name" value="FUNK1 6"/>
    <property type="match status" value="1"/>
</dbReference>
<feature type="domain" description="Fungal-type protein kinase" evidence="2">
    <location>
        <begin position="338"/>
        <end position="529"/>
    </location>
</feature>
<dbReference type="PANTHER" id="PTHR38248:SF2">
    <property type="entry name" value="FUNK1 11"/>
    <property type="match status" value="1"/>
</dbReference>
<dbReference type="Pfam" id="PF17667">
    <property type="entry name" value="Pkinase_fungal"/>
    <property type="match status" value="2"/>
</dbReference>
<dbReference type="SUPFAM" id="SSF56112">
    <property type="entry name" value="Protein kinase-like (PK-like)"/>
    <property type="match status" value="1"/>
</dbReference>
<feature type="compositionally biased region" description="Polar residues" evidence="1">
    <location>
        <begin position="9"/>
        <end position="35"/>
    </location>
</feature>
<accession>A0A9P7CY11</accession>
<feature type="compositionally biased region" description="Polar residues" evidence="1">
    <location>
        <begin position="281"/>
        <end position="295"/>
    </location>
</feature>
<organism evidence="3 4">
    <name type="scientific">Suillus placidus</name>
    <dbReference type="NCBI Taxonomy" id="48579"/>
    <lineage>
        <taxon>Eukaryota</taxon>
        <taxon>Fungi</taxon>
        <taxon>Dikarya</taxon>
        <taxon>Basidiomycota</taxon>
        <taxon>Agaricomycotina</taxon>
        <taxon>Agaricomycetes</taxon>
        <taxon>Agaricomycetidae</taxon>
        <taxon>Boletales</taxon>
        <taxon>Suillineae</taxon>
        <taxon>Suillaceae</taxon>
        <taxon>Suillus</taxon>
    </lineage>
</organism>
<reference evidence="3" key="1">
    <citation type="journal article" date="2020" name="New Phytol.">
        <title>Comparative genomics reveals dynamic genome evolution in host specialist ectomycorrhizal fungi.</title>
        <authorList>
            <person name="Lofgren L.A."/>
            <person name="Nguyen N.H."/>
            <person name="Vilgalys R."/>
            <person name="Ruytinx J."/>
            <person name="Liao H.L."/>
            <person name="Branco S."/>
            <person name="Kuo A."/>
            <person name="LaButti K."/>
            <person name="Lipzen A."/>
            <person name="Andreopoulos W."/>
            <person name="Pangilinan J."/>
            <person name="Riley R."/>
            <person name="Hundley H."/>
            <person name="Na H."/>
            <person name="Barry K."/>
            <person name="Grigoriev I.V."/>
            <person name="Stajich J.E."/>
            <person name="Kennedy P.G."/>
        </authorList>
    </citation>
    <scope>NUCLEOTIDE SEQUENCE</scope>
    <source>
        <strain evidence="3">DOB743</strain>
    </source>
</reference>
<feature type="region of interest" description="Disordered" evidence="1">
    <location>
        <begin position="279"/>
        <end position="341"/>
    </location>
</feature>
<dbReference type="OrthoDB" id="5569250at2759"/>
<feature type="compositionally biased region" description="Basic and acidic residues" evidence="1">
    <location>
        <begin position="322"/>
        <end position="341"/>
    </location>
</feature>
<sequence length="819" mass="92212">MSPGEAQPDQPNLSSTTPPRANLSSHVSNLKSTPLSRGASAASNHIGLIGAKINQIRPWIERDIEKTKTCNVDVMLGDLLQRACKNTKTPQPDLLDKCLEAVLKVCNGKFSTEERGSGDIFQSPDIAQGLRDYSSPMIEPKSYPSFIKATDTALACLEEIPVEGMHAASSDLEMIRQLNDMPIVQKHQTEKSKRMPDVFILPSKSSKEAFPDVTNPPWDHRVQNAAKKPKGGQILWKDVLASIEFKRTSKSLKEPSSLYEVTHYAPTVPEYRKVPMREASASPTIGVSASQTQAEQPAPDLPRPSRSNRDDVVKNTNGISKRKAEDDEESAAKRTKTTDADRPDVTVQTGLYAAEMFAANIAVTYLLNLIIVDNIVWVWYYDRQGIIQSSGIDFMKDLPRFMVLLYALQRFNLSDWGRNTEFEEVVEEGVHKTTLDGEGVHKTTLDGVVVKEGVHKTDLGGVDLVIHTSSKERVTHYGLQGRATNVFPVTSEKLSAEFPDIKKDRMVAKIFWAEEERISEPEILKQVDEIAAKESDVEGHVPQLLWYCRFPNPTRAVREALGIPEAKKGSRVLYILVFRKLDLITALYGIELFDVWRQCILCHIVLWKGRVYHLDVSPGNLMCYKKDGRWIGVLNDYDLSSLKINAGPTGNERTGTVPFMALDLLTPEGQQGEVAHLYRHDLESFVWVLVWVCLRYENGVLLAASSRLLDDWATVGPVSCGDKKRTFLHRFVHFKRDWMDPQIWKLVVQCLKVLEGDKHRRLNSRFDQELESEQSRSTNAEESELHAYDSFDMLTTTETWLQLCASLPSSFITVVQYVV</sequence>
<name>A0A9P7CY11_9AGAM</name>
<feature type="domain" description="Fungal-type protein kinase" evidence="2">
    <location>
        <begin position="590"/>
        <end position="693"/>
    </location>
</feature>
<proteinExistence type="predicted"/>
<evidence type="ECO:0000313" key="4">
    <source>
        <dbReference type="Proteomes" id="UP000714275"/>
    </source>
</evidence>
<gene>
    <name evidence="3" type="ORF">EV702DRAFT_1282453</name>
</gene>
<dbReference type="Proteomes" id="UP000714275">
    <property type="component" value="Unassembled WGS sequence"/>
</dbReference>
<evidence type="ECO:0000313" key="3">
    <source>
        <dbReference type="EMBL" id="KAG1768020.1"/>
    </source>
</evidence>